<gene>
    <name evidence="2" type="ORF">ACFQB0_09785</name>
</gene>
<dbReference type="InterPro" id="IPR050583">
    <property type="entry name" value="Mycobacterial_A85_antigen"/>
</dbReference>
<evidence type="ECO:0000256" key="1">
    <source>
        <dbReference type="SAM" id="Phobius"/>
    </source>
</evidence>
<feature type="transmembrane region" description="Helical" evidence="1">
    <location>
        <begin position="12"/>
        <end position="34"/>
    </location>
</feature>
<evidence type="ECO:0000313" key="3">
    <source>
        <dbReference type="Proteomes" id="UP001596306"/>
    </source>
</evidence>
<keyword evidence="2" id="KW-0378">Hydrolase</keyword>
<dbReference type="Gene3D" id="3.40.50.1820">
    <property type="entry name" value="alpha/beta hydrolase"/>
    <property type="match status" value="1"/>
</dbReference>
<keyword evidence="1" id="KW-1133">Transmembrane helix</keyword>
<protein>
    <submittedName>
        <fullName evidence="2">Alpha/beta hydrolase</fullName>
    </submittedName>
</protein>
<organism evidence="2 3">
    <name type="scientific">Luethyella okanaganae</name>
    <dbReference type="NCBI Taxonomy" id="69372"/>
    <lineage>
        <taxon>Bacteria</taxon>
        <taxon>Bacillati</taxon>
        <taxon>Actinomycetota</taxon>
        <taxon>Actinomycetes</taxon>
        <taxon>Micrococcales</taxon>
        <taxon>Microbacteriaceae</taxon>
        <taxon>Luethyella</taxon>
    </lineage>
</organism>
<name>A0ABW1VFT3_9MICO</name>
<dbReference type="InterPro" id="IPR029058">
    <property type="entry name" value="AB_hydrolase_fold"/>
</dbReference>
<keyword evidence="1" id="KW-0812">Transmembrane</keyword>
<dbReference type="PANTHER" id="PTHR48098">
    <property type="entry name" value="ENTEROCHELIN ESTERASE-RELATED"/>
    <property type="match status" value="1"/>
</dbReference>
<sequence>MHIFDSLLDLDISTGPVIVAAYALSAAALAYLLFRRRTAVWFFIAIIAIVAGALIGLLVLWLAVDVFDSFGSPVAGATYIWVPAAFAGFGLAVVNLRGSRWWRTLVATLSILLFGVTATLSVNDAYGLSPTLGAFLHISTAKPVGVGTPKPLGATDPTEPLFYVWKPPMGMPPTGKIGSVEGDIPNTNSLFPARPAQIYLPPAAQVQNAPKLPLVIMMLGQPGDPDPRYIAKVLDGYAAGNNGLAPIALVVDQLSDPLMDPLCLDSPLGDVETYLMKDVVPWARENLAVLQSPRYWTVAGYSNGGECAAYFGSKYPDTFGNLLAISPNEYAGAEQNDVVLSSIFAGDQAAYDAVKPAVIMASRAPYLDTTAVFTAGASDSDFSPGTQRLADAAMKAGMKTTFYSVPDADHGVSGLNGGLAKGFESLYPRLGLSAPAS</sequence>
<feature type="transmembrane region" description="Helical" evidence="1">
    <location>
        <begin position="41"/>
        <end position="64"/>
    </location>
</feature>
<dbReference type="Pfam" id="PF00756">
    <property type="entry name" value="Esterase"/>
    <property type="match status" value="1"/>
</dbReference>
<evidence type="ECO:0000313" key="2">
    <source>
        <dbReference type="EMBL" id="MFC6356397.1"/>
    </source>
</evidence>
<keyword evidence="1" id="KW-0472">Membrane</keyword>
<comment type="caution">
    <text evidence="2">The sequence shown here is derived from an EMBL/GenBank/DDBJ whole genome shotgun (WGS) entry which is preliminary data.</text>
</comment>
<dbReference type="GO" id="GO:0016787">
    <property type="term" value="F:hydrolase activity"/>
    <property type="evidence" value="ECO:0007669"/>
    <property type="project" value="UniProtKB-KW"/>
</dbReference>
<dbReference type="SUPFAM" id="SSF53474">
    <property type="entry name" value="alpha/beta-Hydrolases"/>
    <property type="match status" value="1"/>
</dbReference>
<keyword evidence="3" id="KW-1185">Reference proteome</keyword>
<dbReference type="RefSeq" id="WP_386730756.1">
    <property type="nucleotide sequence ID" value="NZ_JBHSTP010000002.1"/>
</dbReference>
<reference evidence="3" key="1">
    <citation type="journal article" date="2019" name="Int. J. Syst. Evol. Microbiol.">
        <title>The Global Catalogue of Microorganisms (GCM) 10K type strain sequencing project: providing services to taxonomists for standard genome sequencing and annotation.</title>
        <authorList>
            <consortium name="The Broad Institute Genomics Platform"/>
            <consortium name="The Broad Institute Genome Sequencing Center for Infectious Disease"/>
            <person name="Wu L."/>
            <person name="Ma J."/>
        </authorList>
    </citation>
    <scope>NUCLEOTIDE SEQUENCE [LARGE SCALE GENOMIC DNA]</scope>
    <source>
        <strain evidence="3">CCUG 43304</strain>
    </source>
</reference>
<dbReference type="PANTHER" id="PTHR48098:SF1">
    <property type="entry name" value="DIACYLGLYCEROL ACYLTRANSFERASE_MYCOLYLTRANSFERASE AG85A"/>
    <property type="match status" value="1"/>
</dbReference>
<feature type="transmembrane region" description="Helical" evidence="1">
    <location>
        <begin position="76"/>
        <end position="94"/>
    </location>
</feature>
<dbReference type="Proteomes" id="UP001596306">
    <property type="component" value="Unassembled WGS sequence"/>
</dbReference>
<accession>A0ABW1VFT3</accession>
<proteinExistence type="predicted"/>
<dbReference type="InterPro" id="IPR000801">
    <property type="entry name" value="Esterase-like"/>
</dbReference>
<dbReference type="EMBL" id="JBHSTP010000002">
    <property type="protein sequence ID" value="MFC6356397.1"/>
    <property type="molecule type" value="Genomic_DNA"/>
</dbReference>
<feature type="transmembrane region" description="Helical" evidence="1">
    <location>
        <begin position="101"/>
        <end position="122"/>
    </location>
</feature>